<reference evidence="2 3" key="1">
    <citation type="journal article" date="1991" name="Int. J. Syst. Bacteriol.">
        <title>Description of the erythromycin-producing bacterium Arthrobacter sp. strain NRRL B-3381 as Aeromicrobium erythreum gen. nov., sp. nov.</title>
        <authorList>
            <person name="Miller E.S."/>
            <person name="Woese C.R."/>
            <person name="Brenner S."/>
        </authorList>
    </citation>
    <scope>NUCLEOTIDE SEQUENCE [LARGE SCALE GENOMIC DNA]</scope>
    <source>
        <strain evidence="2 3">AR18</strain>
    </source>
</reference>
<dbReference type="RefSeq" id="WP_067859147.1">
    <property type="nucleotide sequence ID" value="NZ_CP011502.1"/>
</dbReference>
<gene>
    <name evidence="2" type="ORF">AERYTH_12360</name>
</gene>
<evidence type="ECO:0000313" key="3">
    <source>
        <dbReference type="Proteomes" id="UP000067689"/>
    </source>
</evidence>
<accession>A0A0U4CBY9</accession>
<dbReference type="EMBL" id="CP011502">
    <property type="protein sequence ID" value="ALX05435.1"/>
    <property type="molecule type" value="Genomic_DNA"/>
</dbReference>
<dbReference type="STRING" id="2041.AERYTH_12360"/>
<name>A0A0U4CBY9_9ACTN</name>
<evidence type="ECO:0000256" key="1">
    <source>
        <dbReference type="SAM" id="MobiDB-lite"/>
    </source>
</evidence>
<keyword evidence="3" id="KW-1185">Reference proteome</keyword>
<sequence>MTEHHDPASQASAPSPADDGVDPVAALVVQAQEACADHPELLVLVEQLERLEEVELARRPEVLDAVHRTLREVLTGASRPGRSA</sequence>
<feature type="compositionally biased region" description="Low complexity" evidence="1">
    <location>
        <begin position="8"/>
        <end position="18"/>
    </location>
</feature>
<dbReference type="KEGG" id="aer:AERYTH_12360"/>
<dbReference type="Proteomes" id="UP000067689">
    <property type="component" value="Chromosome"/>
</dbReference>
<evidence type="ECO:0000313" key="2">
    <source>
        <dbReference type="EMBL" id="ALX05435.1"/>
    </source>
</evidence>
<dbReference type="AlphaFoldDB" id="A0A0U4CBY9"/>
<proteinExistence type="predicted"/>
<protein>
    <submittedName>
        <fullName evidence="2">Uncharacterized protein</fullName>
    </submittedName>
</protein>
<dbReference type="PATRIC" id="fig|2041.4.peg.2573"/>
<organism evidence="2 3">
    <name type="scientific">Aeromicrobium erythreum</name>
    <dbReference type="NCBI Taxonomy" id="2041"/>
    <lineage>
        <taxon>Bacteria</taxon>
        <taxon>Bacillati</taxon>
        <taxon>Actinomycetota</taxon>
        <taxon>Actinomycetes</taxon>
        <taxon>Propionibacteriales</taxon>
        <taxon>Nocardioidaceae</taxon>
        <taxon>Aeromicrobium</taxon>
    </lineage>
</organism>
<feature type="region of interest" description="Disordered" evidence="1">
    <location>
        <begin position="1"/>
        <end position="21"/>
    </location>
</feature>